<name>A0A9P0HVI4_SPOLI</name>
<dbReference type="EMBL" id="LR824541">
    <property type="protein sequence ID" value="CAH1635156.1"/>
    <property type="molecule type" value="Genomic_DNA"/>
</dbReference>
<evidence type="ECO:0000313" key="2">
    <source>
        <dbReference type="Proteomes" id="UP001153321"/>
    </source>
</evidence>
<evidence type="ECO:0000313" key="1">
    <source>
        <dbReference type="EMBL" id="CAH1635156.1"/>
    </source>
</evidence>
<organism evidence="1 2">
    <name type="scientific">Spodoptera littoralis</name>
    <name type="common">Egyptian cotton leafworm</name>
    <dbReference type="NCBI Taxonomy" id="7109"/>
    <lineage>
        <taxon>Eukaryota</taxon>
        <taxon>Metazoa</taxon>
        <taxon>Ecdysozoa</taxon>
        <taxon>Arthropoda</taxon>
        <taxon>Hexapoda</taxon>
        <taxon>Insecta</taxon>
        <taxon>Pterygota</taxon>
        <taxon>Neoptera</taxon>
        <taxon>Endopterygota</taxon>
        <taxon>Lepidoptera</taxon>
        <taxon>Glossata</taxon>
        <taxon>Ditrysia</taxon>
        <taxon>Noctuoidea</taxon>
        <taxon>Noctuidae</taxon>
        <taxon>Amphipyrinae</taxon>
        <taxon>Spodoptera</taxon>
    </lineage>
</organism>
<protein>
    <submittedName>
        <fullName evidence="1">Uncharacterized protein</fullName>
    </submittedName>
</protein>
<keyword evidence="2" id="KW-1185">Reference proteome</keyword>
<dbReference type="AlphaFoldDB" id="A0A9P0HVI4"/>
<accession>A0A9P0HVI4</accession>
<sequence length="46" mass="5257">MTFALVQSIEVSGSIIKPKIFLYVISKLHVGRYITTFPQRGTPKKY</sequence>
<dbReference type="Proteomes" id="UP001153321">
    <property type="component" value="Chromosome 10"/>
</dbReference>
<gene>
    <name evidence="1" type="ORF">SPLIT_LOCUS518</name>
</gene>
<proteinExistence type="predicted"/>
<reference evidence="1" key="1">
    <citation type="submission" date="2022-02" db="EMBL/GenBank/DDBJ databases">
        <authorList>
            <person name="King R."/>
        </authorList>
    </citation>
    <scope>NUCLEOTIDE SEQUENCE</scope>
</reference>